<gene>
    <name evidence="2" type="ORF">BSP0115_LOCUS11749</name>
</gene>
<reference evidence="2" key="1">
    <citation type="submission" date="2021-01" db="EMBL/GenBank/DDBJ databases">
        <authorList>
            <person name="Corre E."/>
            <person name="Pelletier E."/>
            <person name="Niang G."/>
            <person name="Scheremetjew M."/>
            <person name="Finn R."/>
            <person name="Kale V."/>
            <person name="Holt S."/>
            <person name="Cochrane G."/>
            <person name="Meng A."/>
            <person name="Brown T."/>
            <person name="Cohen L."/>
        </authorList>
    </citation>
    <scope>NUCLEOTIDE SEQUENCE</scope>
    <source>
        <strain evidence="2">Ms1</strain>
    </source>
</reference>
<dbReference type="AlphaFoldDB" id="A0A7S1CG63"/>
<protein>
    <submittedName>
        <fullName evidence="2">Uncharacterized protein</fullName>
    </submittedName>
</protein>
<dbReference type="EMBL" id="HBFS01017466">
    <property type="protein sequence ID" value="CAD8918487.1"/>
    <property type="molecule type" value="Transcribed_RNA"/>
</dbReference>
<proteinExistence type="predicted"/>
<organism evidence="2">
    <name type="scientific">Bicosoecida sp. CB-2014</name>
    <dbReference type="NCBI Taxonomy" id="1486930"/>
    <lineage>
        <taxon>Eukaryota</taxon>
        <taxon>Sar</taxon>
        <taxon>Stramenopiles</taxon>
        <taxon>Bigyra</taxon>
        <taxon>Opalozoa</taxon>
        <taxon>Bicosoecida</taxon>
    </lineage>
</organism>
<evidence type="ECO:0000313" key="2">
    <source>
        <dbReference type="EMBL" id="CAD8918487.1"/>
    </source>
</evidence>
<sequence>MSHFHDPGASSQNSGNVLGSRPSVRHTRLFRERESGNAMKCILGTPNLVWEVDPSASAYDRSRAPRGNAGSRKGVADERGYDDGAAMRAAVTAEAEARLRDEAVAARAAPAAAALREAGSAGGAGGTVRPSWWG</sequence>
<name>A0A7S1CG63_9STRA</name>
<feature type="region of interest" description="Disordered" evidence="1">
    <location>
        <begin position="57"/>
        <end position="79"/>
    </location>
</feature>
<evidence type="ECO:0000256" key="1">
    <source>
        <dbReference type="SAM" id="MobiDB-lite"/>
    </source>
</evidence>
<feature type="region of interest" description="Disordered" evidence="1">
    <location>
        <begin position="1"/>
        <end position="25"/>
    </location>
</feature>
<accession>A0A7S1CG63</accession>